<evidence type="ECO:0000256" key="1">
    <source>
        <dbReference type="SAM" id="Phobius"/>
    </source>
</evidence>
<keyword evidence="1" id="KW-0472">Membrane</keyword>
<keyword evidence="1" id="KW-1133">Transmembrane helix</keyword>
<protein>
    <submittedName>
        <fullName evidence="2">Uncharacterized protein</fullName>
    </submittedName>
</protein>
<evidence type="ECO:0000313" key="3">
    <source>
        <dbReference type="Proteomes" id="UP000229263"/>
    </source>
</evidence>
<sequence>MPKPCEIGHRARARRVKHVKKPLFPRRPDEPTPGGLFVAQMLWLLAGVLFLGFGGFLAYEQSRDSTLDFGSIALMVFFAAAGIACGVLGYRLFTGDRAARAKLSWLGLIAALPLLLRFGRYSLLAAIIMFSVVLMWLPASNRYFKIVDPKPAKRRR</sequence>
<name>A0ABX4MY99_9MICC</name>
<proteinExistence type="predicted"/>
<evidence type="ECO:0000313" key="2">
    <source>
        <dbReference type="EMBL" id="PJJ44519.1"/>
    </source>
</evidence>
<comment type="caution">
    <text evidence="2">The sequence shown here is derived from an EMBL/GenBank/DDBJ whole genome shotgun (WGS) entry which is preliminary data.</text>
</comment>
<dbReference type="EMBL" id="PGEY01000001">
    <property type="protein sequence ID" value="PJJ44519.1"/>
    <property type="molecule type" value="Genomic_DNA"/>
</dbReference>
<accession>A0ABX4MY99</accession>
<feature type="transmembrane region" description="Helical" evidence="1">
    <location>
        <begin position="71"/>
        <end position="93"/>
    </location>
</feature>
<feature type="transmembrane region" description="Helical" evidence="1">
    <location>
        <begin position="123"/>
        <end position="139"/>
    </location>
</feature>
<dbReference type="Proteomes" id="UP000229263">
    <property type="component" value="Unassembled WGS sequence"/>
</dbReference>
<keyword evidence="1" id="KW-0812">Transmembrane</keyword>
<feature type="transmembrane region" description="Helical" evidence="1">
    <location>
        <begin position="37"/>
        <end position="59"/>
    </location>
</feature>
<keyword evidence="3" id="KW-1185">Reference proteome</keyword>
<gene>
    <name evidence="2" type="ORF">ATK23_1757</name>
</gene>
<organism evidence="2 3">
    <name type="scientific">Glutamicibacter mysorens</name>
    <dbReference type="NCBI Taxonomy" id="257984"/>
    <lineage>
        <taxon>Bacteria</taxon>
        <taxon>Bacillati</taxon>
        <taxon>Actinomycetota</taxon>
        <taxon>Actinomycetes</taxon>
        <taxon>Micrococcales</taxon>
        <taxon>Micrococcaceae</taxon>
        <taxon>Glutamicibacter</taxon>
    </lineage>
</organism>
<feature type="transmembrane region" description="Helical" evidence="1">
    <location>
        <begin position="99"/>
        <end position="116"/>
    </location>
</feature>
<reference evidence="2 3" key="1">
    <citation type="submission" date="2017-11" db="EMBL/GenBank/DDBJ databases">
        <title>Sequencing the genomes of 1000 actinobacteria strains.</title>
        <authorList>
            <person name="Klenk H.-P."/>
        </authorList>
    </citation>
    <scope>NUCLEOTIDE SEQUENCE [LARGE SCALE GENOMIC DNA]</scope>
    <source>
        <strain evidence="2 3">DSM 12798</strain>
    </source>
</reference>